<name>A0A1H8GWU5_9FIRM</name>
<protein>
    <recommendedName>
        <fullName evidence="16">Adenosylcobinamide kinase</fullName>
        <ecNumber evidence="8">2.7.1.156</ecNumber>
        <ecNumber evidence="9">2.7.7.62</ecNumber>
    </recommendedName>
    <alternativeName>
        <fullName evidence="17">Adenosylcobinamide-phosphate guanylyltransferase</fullName>
    </alternativeName>
</protein>
<comment type="similarity">
    <text evidence="7">Belongs to the CobU/CobP family.</text>
</comment>
<evidence type="ECO:0000256" key="10">
    <source>
        <dbReference type="ARBA" id="ARBA00022573"/>
    </source>
</evidence>
<feature type="active site" description="GMP-histidine intermediate" evidence="18">
    <location>
        <position position="50"/>
    </location>
</feature>
<evidence type="ECO:0000256" key="17">
    <source>
        <dbReference type="ARBA" id="ARBA00030571"/>
    </source>
</evidence>
<evidence type="ECO:0000256" key="12">
    <source>
        <dbReference type="ARBA" id="ARBA00022741"/>
    </source>
</evidence>
<evidence type="ECO:0000256" key="2">
    <source>
        <dbReference type="ARBA" id="ARBA00000711"/>
    </source>
</evidence>
<evidence type="ECO:0000256" key="9">
    <source>
        <dbReference type="ARBA" id="ARBA00012523"/>
    </source>
</evidence>
<dbReference type="GO" id="GO:0005525">
    <property type="term" value="F:GTP binding"/>
    <property type="evidence" value="ECO:0007669"/>
    <property type="project" value="UniProtKB-KW"/>
</dbReference>
<dbReference type="GO" id="GO:0043752">
    <property type="term" value="F:adenosylcobinamide kinase activity"/>
    <property type="evidence" value="ECO:0007669"/>
    <property type="project" value="UniProtKB-EC"/>
</dbReference>
<evidence type="ECO:0000256" key="13">
    <source>
        <dbReference type="ARBA" id="ARBA00022777"/>
    </source>
</evidence>
<dbReference type="OrthoDB" id="9799422at2"/>
<evidence type="ECO:0000256" key="16">
    <source>
        <dbReference type="ARBA" id="ARBA00029570"/>
    </source>
</evidence>
<dbReference type="PIRSF" id="PIRSF006135">
    <property type="entry name" value="CobU"/>
    <property type="match status" value="1"/>
</dbReference>
<evidence type="ECO:0000313" key="21">
    <source>
        <dbReference type="Proteomes" id="UP000199512"/>
    </source>
</evidence>
<dbReference type="STRING" id="215200.SAMN05216454_104141"/>
<keyword evidence="11 20" id="KW-0808">Transferase</keyword>
<evidence type="ECO:0000256" key="15">
    <source>
        <dbReference type="ARBA" id="ARBA00023134"/>
    </source>
</evidence>
<feature type="binding site" evidence="19">
    <location>
        <begin position="9"/>
        <end position="16"/>
    </location>
    <ligand>
        <name>GTP</name>
        <dbReference type="ChEBI" id="CHEBI:37565"/>
    </ligand>
</feature>
<evidence type="ECO:0000256" key="6">
    <source>
        <dbReference type="ARBA" id="ARBA00005159"/>
    </source>
</evidence>
<organism evidence="20 21">
    <name type="scientific">Peptostreptococcus russellii</name>
    <dbReference type="NCBI Taxonomy" id="215200"/>
    <lineage>
        <taxon>Bacteria</taxon>
        <taxon>Bacillati</taxon>
        <taxon>Bacillota</taxon>
        <taxon>Clostridia</taxon>
        <taxon>Peptostreptococcales</taxon>
        <taxon>Peptostreptococcaceae</taxon>
        <taxon>Peptostreptococcus</taxon>
    </lineage>
</organism>
<evidence type="ECO:0000256" key="3">
    <source>
        <dbReference type="ARBA" id="ARBA00001522"/>
    </source>
</evidence>
<keyword evidence="21" id="KW-1185">Reference proteome</keyword>
<dbReference type="EMBL" id="FODF01000004">
    <property type="protein sequence ID" value="SEN48611.1"/>
    <property type="molecule type" value="Genomic_DNA"/>
</dbReference>
<dbReference type="PANTHER" id="PTHR34848:SF1">
    <property type="entry name" value="BIFUNCTIONAL ADENOSYLCOBALAMIN BIOSYNTHESIS PROTEIN COBU"/>
    <property type="match status" value="1"/>
</dbReference>
<evidence type="ECO:0000256" key="4">
    <source>
        <dbReference type="ARBA" id="ARBA00003889"/>
    </source>
</evidence>
<evidence type="ECO:0000256" key="8">
    <source>
        <dbReference type="ARBA" id="ARBA00012016"/>
    </source>
</evidence>
<dbReference type="Proteomes" id="UP000199512">
    <property type="component" value="Unassembled WGS sequence"/>
</dbReference>
<comment type="catalytic activity">
    <reaction evidence="3">
        <text>adenosylcob(III)inamide + GTP = adenosylcob(III)inamide phosphate + GDP + H(+)</text>
        <dbReference type="Rhea" id="RHEA:15765"/>
        <dbReference type="ChEBI" id="CHEBI:2480"/>
        <dbReference type="ChEBI" id="CHEBI:15378"/>
        <dbReference type="ChEBI" id="CHEBI:37565"/>
        <dbReference type="ChEBI" id="CHEBI:58189"/>
        <dbReference type="ChEBI" id="CHEBI:58502"/>
        <dbReference type="EC" id="2.7.1.156"/>
    </reaction>
</comment>
<evidence type="ECO:0000256" key="19">
    <source>
        <dbReference type="PIRSR" id="PIRSR006135-2"/>
    </source>
</evidence>
<proteinExistence type="inferred from homology"/>
<reference evidence="20 21" key="1">
    <citation type="submission" date="2016-10" db="EMBL/GenBank/DDBJ databases">
        <authorList>
            <person name="de Groot N.N."/>
        </authorList>
    </citation>
    <scope>NUCLEOTIDE SEQUENCE [LARGE SCALE GENOMIC DNA]</scope>
    <source>
        <strain evidence="20 21">Calf135</strain>
    </source>
</reference>
<keyword evidence="20" id="KW-0548">Nucleotidyltransferase</keyword>
<dbReference type="AlphaFoldDB" id="A0A1H8GWU5"/>
<dbReference type="InterPro" id="IPR003203">
    <property type="entry name" value="CobU/CobP"/>
</dbReference>
<comment type="catalytic activity">
    <reaction evidence="1">
        <text>adenosylcob(III)inamide + ATP = adenosylcob(III)inamide phosphate + ADP + H(+)</text>
        <dbReference type="Rhea" id="RHEA:15769"/>
        <dbReference type="ChEBI" id="CHEBI:2480"/>
        <dbReference type="ChEBI" id="CHEBI:15378"/>
        <dbReference type="ChEBI" id="CHEBI:30616"/>
        <dbReference type="ChEBI" id="CHEBI:58502"/>
        <dbReference type="ChEBI" id="CHEBI:456216"/>
        <dbReference type="EC" id="2.7.1.156"/>
    </reaction>
</comment>
<evidence type="ECO:0000313" key="20">
    <source>
        <dbReference type="EMBL" id="SEN48611.1"/>
    </source>
</evidence>
<dbReference type="EC" id="2.7.7.62" evidence="9"/>
<gene>
    <name evidence="20" type="ORF">SAMN05216454_104141</name>
</gene>
<dbReference type="GO" id="GO:0009236">
    <property type="term" value="P:cobalamin biosynthetic process"/>
    <property type="evidence" value="ECO:0007669"/>
    <property type="project" value="UniProtKB-UniPathway"/>
</dbReference>
<comment type="catalytic activity">
    <reaction evidence="2">
        <text>adenosylcob(III)inamide phosphate + GTP + H(+) = adenosylcob(III)inamide-GDP + diphosphate</text>
        <dbReference type="Rhea" id="RHEA:22712"/>
        <dbReference type="ChEBI" id="CHEBI:15378"/>
        <dbReference type="ChEBI" id="CHEBI:33019"/>
        <dbReference type="ChEBI" id="CHEBI:37565"/>
        <dbReference type="ChEBI" id="CHEBI:58502"/>
        <dbReference type="ChEBI" id="CHEBI:60487"/>
        <dbReference type="EC" id="2.7.7.62"/>
    </reaction>
</comment>
<dbReference type="NCBIfam" id="NF004469">
    <property type="entry name" value="PRK05800.1"/>
    <property type="match status" value="1"/>
</dbReference>
<dbReference type="RefSeq" id="WP_091974951.1">
    <property type="nucleotide sequence ID" value="NZ_FODF01000004.1"/>
</dbReference>
<dbReference type="Gene3D" id="3.40.50.300">
    <property type="entry name" value="P-loop containing nucleotide triphosphate hydrolases"/>
    <property type="match status" value="1"/>
</dbReference>
<keyword evidence="10" id="KW-0169">Cobalamin biosynthesis</keyword>
<accession>A0A1H8GWU5</accession>
<feature type="binding site" evidence="19">
    <location>
        <begin position="34"/>
        <end position="36"/>
    </location>
    <ligand>
        <name>GTP</name>
        <dbReference type="ChEBI" id="CHEBI:37565"/>
    </ligand>
</feature>
<feature type="binding site" evidence="19">
    <location>
        <position position="63"/>
    </location>
    <ligand>
        <name>GTP</name>
        <dbReference type="ChEBI" id="CHEBI:37565"/>
    </ligand>
</feature>
<keyword evidence="14" id="KW-0067">ATP-binding</keyword>
<evidence type="ECO:0000256" key="5">
    <source>
        <dbReference type="ARBA" id="ARBA00004692"/>
    </source>
</evidence>
<dbReference type="PANTHER" id="PTHR34848">
    <property type="match status" value="1"/>
</dbReference>
<evidence type="ECO:0000256" key="18">
    <source>
        <dbReference type="PIRSR" id="PIRSR006135-1"/>
    </source>
</evidence>
<dbReference type="UniPathway" id="UPA00148">
    <property type="reaction ID" value="UER00236"/>
</dbReference>
<feature type="binding site" evidence="19">
    <location>
        <position position="85"/>
    </location>
    <ligand>
        <name>GTP</name>
        <dbReference type="ChEBI" id="CHEBI:37565"/>
    </ligand>
</feature>
<keyword evidence="12 19" id="KW-0547">Nucleotide-binding</keyword>
<dbReference type="SUPFAM" id="SSF52540">
    <property type="entry name" value="P-loop containing nucleoside triphosphate hydrolases"/>
    <property type="match status" value="1"/>
</dbReference>
<dbReference type="EC" id="2.7.1.156" evidence="8"/>
<keyword evidence="13 20" id="KW-0418">Kinase</keyword>
<dbReference type="CDD" id="cd00544">
    <property type="entry name" value="CobU"/>
    <property type="match status" value="1"/>
</dbReference>
<comment type="pathway">
    <text evidence="6">Cofactor biosynthesis; adenosylcobalamin biosynthesis; adenosylcobalamin from cob(II)yrinate a,c-diamide: step 5/7.</text>
</comment>
<comment type="function">
    <text evidence="4">Catalyzes ATP-dependent phosphorylation of adenosylcobinamide and addition of GMP to adenosylcobinamide phosphate.</text>
</comment>
<evidence type="ECO:0000256" key="7">
    <source>
        <dbReference type="ARBA" id="ARBA00007490"/>
    </source>
</evidence>
<comment type="pathway">
    <text evidence="5">Cofactor biosynthesis; adenosylcobalamin biosynthesis; adenosylcobalamin from cob(II)yrinate a,c-diamide: step 6/7.</text>
</comment>
<dbReference type="GO" id="GO:0005524">
    <property type="term" value="F:ATP binding"/>
    <property type="evidence" value="ECO:0007669"/>
    <property type="project" value="UniProtKB-KW"/>
</dbReference>
<dbReference type="Pfam" id="PF02283">
    <property type="entry name" value="CobU"/>
    <property type="match status" value="1"/>
</dbReference>
<sequence>MGEIIFVSGGISSGKSDFAERLCNNKKEKTLYIATSVPFDSEMKEKKRKHLEKRASKNWDILERYKDLYKVVKEIDKKYDIVLLDCLTMMVSNLIFHEEHDFDAKDIKESNKKAKMVKEEFEKLIDEIKKTNTSFVIVTNEIGLGGISENRLTRFFSQLCGEINQLFAAISNEAYLVVSGIAIKIK</sequence>
<evidence type="ECO:0000256" key="14">
    <source>
        <dbReference type="ARBA" id="ARBA00022840"/>
    </source>
</evidence>
<evidence type="ECO:0000256" key="1">
    <source>
        <dbReference type="ARBA" id="ARBA00000312"/>
    </source>
</evidence>
<evidence type="ECO:0000256" key="11">
    <source>
        <dbReference type="ARBA" id="ARBA00022679"/>
    </source>
</evidence>
<dbReference type="GO" id="GO:0008820">
    <property type="term" value="F:cobinamide phosphate guanylyltransferase activity"/>
    <property type="evidence" value="ECO:0007669"/>
    <property type="project" value="UniProtKB-EC"/>
</dbReference>
<dbReference type="InterPro" id="IPR027417">
    <property type="entry name" value="P-loop_NTPase"/>
</dbReference>
<keyword evidence="15 19" id="KW-0342">GTP-binding</keyword>